<geneLocation type="plasmid" evidence="1">
    <name>pBS01</name>
</geneLocation>
<comment type="caution">
    <text evidence="1">The sequence shown here is derived from an EMBL/GenBank/DDBJ whole genome shotgun (WGS) entry which is preliminary data.</text>
</comment>
<proteinExistence type="predicted"/>
<dbReference type="EMBL" id="JASWHZ010000002">
    <property type="protein sequence ID" value="MDL2419363.1"/>
    <property type="molecule type" value="Genomic_DNA"/>
</dbReference>
<gene>
    <name evidence="1" type="ORF">P6F46_27705</name>
</gene>
<sequence>MKKNTGLIFVFYKERLLEILPIFEFKKLSEEKNIVKEFPPFQISDKELERVASEILKHVRGTQEHNPNTGSVIYDCIIALDVYINKINKRIQETITDTIQLIRIPDLTKEYQPYDRK</sequence>
<evidence type="ECO:0000313" key="2">
    <source>
        <dbReference type="Proteomes" id="UP001229716"/>
    </source>
</evidence>
<organism evidence="1 2">
    <name type="scientific">Bacillus shihchuchen</name>
    <dbReference type="NCBI Taxonomy" id="3036942"/>
    <lineage>
        <taxon>Bacteria</taxon>
        <taxon>Bacillati</taxon>
        <taxon>Bacillota</taxon>
        <taxon>Bacilli</taxon>
        <taxon>Bacillales</taxon>
        <taxon>Bacillaceae</taxon>
        <taxon>Bacillus</taxon>
        <taxon>Bacillus cereus group</taxon>
    </lineage>
</organism>
<accession>A0ABT7L1Z7</accession>
<dbReference type="Proteomes" id="UP001229716">
    <property type="component" value="Unassembled WGS sequence"/>
</dbReference>
<keyword evidence="2" id="KW-1185">Reference proteome</keyword>
<keyword evidence="1" id="KW-0614">Plasmid</keyword>
<reference evidence="1 2" key="1">
    <citation type="journal article" date="2023" name="Int. J. Mol. Sci.">
        <title>Pathogenicity and Genomic Characterization of a Novel Genospecies, Bacillus shihchuchen, of the Bacillus cereus Group Isolated from Chinese Softshell Turtle (Pelodiscus sinensis).</title>
        <authorList>
            <person name="Cheng L.W."/>
            <person name="Byadgi O.V."/>
            <person name="Tsai C.E."/>
            <person name="Wang P.C."/>
            <person name="Chen S.C."/>
        </authorList>
    </citation>
    <scope>NUCLEOTIDE SEQUENCE [LARGE SCALE GENOMIC DNA]</scope>
    <source>
        <strain evidence="1 2">QF108-045</strain>
    </source>
</reference>
<protein>
    <submittedName>
        <fullName evidence="1">Uncharacterized protein</fullName>
    </submittedName>
</protein>
<name>A0ABT7L1Z7_9BACI</name>
<evidence type="ECO:0000313" key="1">
    <source>
        <dbReference type="EMBL" id="MDL2419363.1"/>
    </source>
</evidence>